<dbReference type="PROSITE" id="PS50928">
    <property type="entry name" value="ABC_TM1"/>
    <property type="match status" value="1"/>
</dbReference>
<feature type="transmembrane region" description="Helical" evidence="10">
    <location>
        <begin position="18"/>
        <end position="42"/>
    </location>
</feature>
<name>A0A7V5P1I2_9BACT</name>
<evidence type="ECO:0000256" key="1">
    <source>
        <dbReference type="ARBA" id="ARBA00004651"/>
    </source>
</evidence>
<feature type="domain" description="ABC transmembrane type-1" evidence="11">
    <location>
        <begin position="72"/>
        <end position="275"/>
    </location>
</feature>
<feature type="transmembrane region" description="Helical" evidence="10">
    <location>
        <begin position="68"/>
        <end position="97"/>
    </location>
</feature>
<keyword evidence="8 10" id="KW-1133">Transmembrane helix</keyword>
<accession>A0A7V5P1I2</accession>
<dbReference type="CDD" id="cd06261">
    <property type="entry name" value="TM_PBP2"/>
    <property type="match status" value="1"/>
</dbReference>
<evidence type="ECO:0000256" key="7">
    <source>
        <dbReference type="ARBA" id="ARBA00022692"/>
    </source>
</evidence>
<proteinExistence type="inferred from homology"/>
<dbReference type="Gene3D" id="1.10.3720.10">
    <property type="entry name" value="MetI-like"/>
    <property type="match status" value="1"/>
</dbReference>
<keyword evidence="9 10" id="KW-0472">Membrane</keyword>
<evidence type="ECO:0000256" key="4">
    <source>
        <dbReference type="ARBA" id="ARBA00022448"/>
    </source>
</evidence>
<feature type="transmembrane region" description="Helical" evidence="10">
    <location>
        <begin position="109"/>
        <end position="133"/>
    </location>
</feature>
<dbReference type="EMBL" id="DROK01000279">
    <property type="protein sequence ID" value="HHI98075.1"/>
    <property type="molecule type" value="Genomic_DNA"/>
</dbReference>
<dbReference type="GO" id="GO:0005315">
    <property type="term" value="F:phosphate transmembrane transporter activity"/>
    <property type="evidence" value="ECO:0007669"/>
    <property type="project" value="InterPro"/>
</dbReference>
<evidence type="ECO:0000313" key="12">
    <source>
        <dbReference type="EMBL" id="HHI98075.1"/>
    </source>
</evidence>
<dbReference type="Proteomes" id="UP000886101">
    <property type="component" value="Unassembled WGS sequence"/>
</dbReference>
<evidence type="ECO:0000259" key="11">
    <source>
        <dbReference type="PROSITE" id="PS50928"/>
    </source>
</evidence>
<organism evidence="12">
    <name type="scientific">Thermodesulfatator atlanticus</name>
    <dbReference type="NCBI Taxonomy" id="501497"/>
    <lineage>
        <taxon>Bacteria</taxon>
        <taxon>Pseudomonadati</taxon>
        <taxon>Thermodesulfobacteriota</taxon>
        <taxon>Thermodesulfobacteria</taxon>
        <taxon>Thermodesulfobacteriales</taxon>
        <taxon>Thermodesulfatatoraceae</taxon>
        <taxon>Thermodesulfatator</taxon>
    </lineage>
</organism>
<reference evidence="12" key="1">
    <citation type="journal article" date="2020" name="mSystems">
        <title>Genome- and Community-Level Interaction Insights into Carbon Utilization and Element Cycling Functions of Hydrothermarchaeota in Hydrothermal Sediment.</title>
        <authorList>
            <person name="Zhou Z."/>
            <person name="Liu Y."/>
            <person name="Xu W."/>
            <person name="Pan J."/>
            <person name="Luo Z.H."/>
            <person name="Li M."/>
        </authorList>
    </citation>
    <scope>NUCLEOTIDE SEQUENCE [LARGE SCALE GENOMIC DNA]</scope>
    <source>
        <strain evidence="12">HyVt-533</strain>
    </source>
</reference>
<dbReference type="InterPro" id="IPR035906">
    <property type="entry name" value="MetI-like_sf"/>
</dbReference>
<evidence type="ECO:0000256" key="6">
    <source>
        <dbReference type="ARBA" id="ARBA00022592"/>
    </source>
</evidence>
<protein>
    <recommendedName>
        <fullName evidence="3 10">Phosphate transport system permease protein PstA</fullName>
    </recommendedName>
</protein>
<comment type="caution">
    <text evidence="12">The sequence shown here is derived from an EMBL/GenBank/DDBJ whole genome shotgun (WGS) entry which is preliminary data.</text>
</comment>
<dbReference type="GO" id="GO:0005886">
    <property type="term" value="C:plasma membrane"/>
    <property type="evidence" value="ECO:0007669"/>
    <property type="project" value="UniProtKB-SubCell"/>
</dbReference>
<keyword evidence="4" id="KW-0813">Transport</keyword>
<evidence type="ECO:0000256" key="9">
    <source>
        <dbReference type="ARBA" id="ARBA00023136"/>
    </source>
</evidence>
<evidence type="ECO:0000256" key="10">
    <source>
        <dbReference type="RuleBase" id="RU363043"/>
    </source>
</evidence>
<feature type="transmembrane region" description="Helical" evidence="10">
    <location>
        <begin position="257"/>
        <end position="279"/>
    </location>
</feature>
<sequence>MNHTYPARERWRRFKNRFILAAITVLALIPALPLFLILFQLFHKGLSSLSLDFFIHLPAPPGESGGGIANAIVGTLIIVGLATLIGVPISILAGIYLSEYGKDTKFAEAVRICADVLQGVPSIVIGIVAYAWVVRPMGHFSALSGSVALALMMIPVVVRTTEEVLRLVPDILREASLALGVPYWRTVLKVVLPTGMVGVTTGILIAVARIAGETAPLLFTAFGNQFMTLNPLEPMNALPLVIFNYATSPYEDWWQQAWGASIVLVLMVLALNILSRLLARRIAGEK</sequence>
<dbReference type="InterPro" id="IPR051408">
    <property type="entry name" value="Phosphate_transprt_permease"/>
</dbReference>
<keyword evidence="6" id="KW-0592">Phosphate transport</keyword>
<dbReference type="GO" id="GO:0035435">
    <property type="term" value="P:phosphate ion transmembrane transport"/>
    <property type="evidence" value="ECO:0007669"/>
    <property type="project" value="InterPro"/>
</dbReference>
<keyword evidence="5 10" id="KW-1003">Cell membrane</keyword>
<keyword evidence="7 10" id="KW-0812">Transmembrane</keyword>
<gene>
    <name evidence="12" type="primary">pstA</name>
    <name evidence="12" type="ORF">ENJ96_09540</name>
</gene>
<evidence type="ECO:0000256" key="8">
    <source>
        <dbReference type="ARBA" id="ARBA00022989"/>
    </source>
</evidence>
<dbReference type="InterPro" id="IPR005672">
    <property type="entry name" value="Phosphate_PstA"/>
</dbReference>
<dbReference type="PANTHER" id="PTHR42922:SF1">
    <property type="entry name" value="PHOSPHATE TRANSPORT SYSTEM PERMEASE PROTEIN PSTA"/>
    <property type="match status" value="1"/>
</dbReference>
<evidence type="ECO:0000256" key="5">
    <source>
        <dbReference type="ARBA" id="ARBA00022475"/>
    </source>
</evidence>
<evidence type="ECO:0000256" key="2">
    <source>
        <dbReference type="ARBA" id="ARBA00007069"/>
    </source>
</evidence>
<comment type="subcellular location">
    <subcellularLocation>
        <location evidence="1 10">Cell membrane</location>
        <topology evidence="1 10">Multi-pass membrane protein</topology>
    </subcellularLocation>
</comment>
<comment type="similarity">
    <text evidence="2 10">Belongs to the binding-protein-dependent transport system permease family. CysTW subfamily.</text>
</comment>
<dbReference type="Pfam" id="PF00528">
    <property type="entry name" value="BPD_transp_1"/>
    <property type="match status" value="1"/>
</dbReference>
<dbReference type="PANTHER" id="PTHR42922">
    <property type="entry name" value="PHOSPHATE TRANSPORT SYSTEM PERMEASE PROTEIN PSTA"/>
    <property type="match status" value="1"/>
</dbReference>
<feature type="transmembrane region" description="Helical" evidence="10">
    <location>
        <begin position="190"/>
        <end position="211"/>
    </location>
</feature>
<dbReference type="InterPro" id="IPR000515">
    <property type="entry name" value="MetI-like"/>
</dbReference>
<evidence type="ECO:0000256" key="3">
    <source>
        <dbReference type="ARBA" id="ARBA00016864"/>
    </source>
</evidence>
<dbReference type="SUPFAM" id="SSF161098">
    <property type="entry name" value="MetI-like"/>
    <property type="match status" value="1"/>
</dbReference>
<dbReference type="NCBIfam" id="TIGR00974">
    <property type="entry name" value="3a0107s02c"/>
    <property type="match status" value="1"/>
</dbReference>
<dbReference type="AlphaFoldDB" id="A0A7V5P1I2"/>
<feature type="transmembrane region" description="Helical" evidence="10">
    <location>
        <begin position="139"/>
        <end position="158"/>
    </location>
</feature>